<comment type="subcellular location">
    <subcellularLocation>
        <location evidence="1">Golgi apparatus</location>
    </subcellularLocation>
</comment>
<dbReference type="Proteomes" id="UP001190640">
    <property type="component" value="Chromosome 2"/>
</dbReference>
<feature type="coiled-coil region" evidence="4">
    <location>
        <begin position="1625"/>
        <end position="1726"/>
    </location>
</feature>
<feature type="coiled-coil region" evidence="4">
    <location>
        <begin position="60"/>
        <end position="133"/>
    </location>
</feature>
<feature type="coiled-coil region" evidence="4">
    <location>
        <begin position="1085"/>
        <end position="1138"/>
    </location>
</feature>
<feature type="coiled-coil region" evidence="4">
    <location>
        <begin position="977"/>
        <end position="1011"/>
    </location>
</feature>
<feature type="coiled-coil region" evidence="4">
    <location>
        <begin position="1310"/>
        <end position="1344"/>
    </location>
</feature>
<name>A0AA97IXY6_EUBMA</name>
<reference evidence="8" key="1">
    <citation type="submission" date="2025-08" db="UniProtKB">
        <authorList>
            <consortium name="RefSeq"/>
        </authorList>
    </citation>
    <scope>IDENTIFICATION</scope>
    <source>
        <tissue evidence="8">Blood</tissue>
    </source>
</reference>
<evidence type="ECO:0000313" key="8">
    <source>
        <dbReference type="RefSeq" id="XP_054827669.1"/>
    </source>
</evidence>
<protein>
    <submittedName>
        <fullName evidence="8">Thyroid receptor-interacting protein 11</fullName>
    </submittedName>
</protein>
<sequence length="1941" mass="221577">MASWLGGLGAGLGQSLVGQVGGSLSTLTGQISSFTKDMLLEGTEEVGGVGTDFGVSNSNLRDIENTYATLRSENERLKKVCNDLEEKHEAAELQIKQQSIEYRNQLQQKEVEISHLKARHHALQEQLQTVQTAAQSAQLGAGVSPSTTTSASFVPVVRHASSGFQGDDMDFGDVIWSQQEINRLSNDISRLETEVEHWKKIAQFSKLQGSSDTDENEICKLQNIIKDLKQRLSQEIDEHQHELSVLQDAHRQKLTEISRRHREELGEYEERIEELEDQLQKGAGIGLQSNMAESKAARLKELEDEAKIINQKLSSAAEEKNLVLKELELVKKENSQVTQEYERLKSEFSKLPSPVPKDQAGLEAQVEASQQAVQSLQAEVLQLQQALLDAENEITRLTRPDQEGFQKEGASLHPQYENTTRMSTEGQNLELSQLRQDLERKQHEFNEIIAEKETLLAELEELDKQNQEATQHMIILKEQLSKQNAEAANTVNQLKMNTDSEKRKTSKLEAEKMEMKEELEAQREKLSQCTFALNDLHMTKQQLETKIKELEEQLKKSQDSNSKNKQEIVEIKKTLKCREEELSVVQNELTKVNQQSNSSDQDLSIKEKEISKLNEQIAENKLVSKDLEKSVSALQIENEKLHITCEDLKQQLQEANSGKSKIAFEKDTMLEALKIEKGRLESELDQAESRLLEQAHKYERTIEELSNARNMDTTALQFEHERLVKISQERDFEIAELKRNIEQMEADHEETKEMLATSLAGQKQLTELIKEKEVFVEKFKARASELEQEHDIYIKDSKQLERLKQHLEEKDRSLSVMKEENNHLKEEIERLKDQQSRSAPLAEPKTLDIITELEAEITQLTVLKNNLEEEVKLNNRTFEDQNQKMSQLQQTLEEHKKEIEESKCQHEQMRIAHMQVCLAKDEEIKSLQGTIEQIKTQLRNQSHVIQPDPSNLFQETKVQTLNGENGNEKHDLSKAEIERLVKGIKEREMEIKLLNEKNVSLSRQIDELSRDEVGKLMQIIQEKNLEIQALHATVSSSSYRQEVLYLQQQLQAYAMEREQVLAVLSEKTRENSQLKTEYHKMMDIVAAKEAALKKLHEENQKLANEFGSSSQDMSRETIKNLSRIIREKDIEIDALSQKCQTLLTVLQTSSMGGGNELGGINSNQFEELLQERDKLKLQVKKMEEWKQQVTTTVQNMQHESLHFHEELQRLQAQISSDCENSSKLQVEYNGLIQNYEQNEQKLKMLSQELVHVQHSIGELSNTKNVILEKLDMVTPPVPVISSTSEQPLALTSNSASQRLTTEVKPLKEELEHMKKTLQEKDATIRTLQENNQRLSDSMAASSERKAQEVSELEIKHLKEKCDVLQKSLREKDLLIKSKSDQLLSLSESLGNKENENEVLKQAVTNLKERTLVLEMDICKLKEENDKIVAKCREKETEFRALQETNMQFSMMLKEKEFESHSMTEKALTFEKLLKDREQGKTGELNQLLNEAKSMQEKAVIFQQERDQVMLALKQKQMETSALQNEVQHLRDKERRLNQELERLRNHLLEREDTSTREALASEDRESKLKKKVQVLEEKLLSSSTAVENASHQASMQVESLQEQLNLVTKHRDETVLQLTISQEQVKQYAMSLANLQMVLEQFQQEEKAMYSAELQKHQRQTAEWKKKAEQLEEKVISLQESLEEANTALDSASRLTEQLDLKEEQIEALKREGEIKQEMLEDAQNKLMNLINSTEGKVDKVLMRNLFIGHFHTPKNKRHEVLRLMGSILGIKKDELEQLVLEDQKGVTRWMTGWFGGGTMGSKSVPSTPLRPTHQSIFNSSFSELFVKFLETESRPTLPPPTLSVHDMKPLGATGIGKPSTNCPGSIADPTGPGTTKRPDANPFLAPRSAAVPLISPANLGTSGSGHLLMKPISDALPTFTPLPVAPDASAGAVLKDLLKQ</sequence>
<evidence type="ECO:0000256" key="3">
    <source>
        <dbReference type="ARBA" id="ARBA00023054"/>
    </source>
</evidence>
<feature type="coiled-coil region" evidence="4">
    <location>
        <begin position="1165"/>
        <end position="1248"/>
    </location>
</feature>
<dbReference type="PROSITE" id="PS50913">
    <property type="entry name" value="GRIP"/>
    <property type="match status" value="1"/>
</dbReference>
<evidence type="ECO:0000256" key="5">
    <source>
        <dbReference type="SAM" id="MobiDB-lite"/>
    </source>
</evidence>
<dbReference type="InterPro" id="IPR000237">
    <property type="entry name" value="GRIP_dom"/>
</dbReference>
<dbReference type="GO" id="GO:0007030">
    <property type="term" value="P:Golgi organization"/>
    <property type="evidence" value="ECO:0007669"/>
    <property type="project" value="TreeGrafter"/>
</dbReference>
<feature type="coiled-coil region" evidence="4">
    <location>
        <begin position="631"/>
        <end position="912"/>
    </location>
</feature>
<dbReference type="CTD" id="9321"/>
<dbReference type="InterPro" id="IPR019459">
    <property type="entry name" value="GRAB"/>
</dbReference>
<keyword evidence="3 4" id="KW-0175">Coiled coil</keyword>
<keyword evidence="7" id="KW-1185">Reference proteome</keyword>
<accession>A0AA97IXY6</accession>
<dbReference type="GeneID" id="129324435"/>
<dbReference type="GO" id="GO:0005794">
    <property type="term" value="C:Golgi apparatus"/>
    <property type="evidence" value="ECO:0007669"/>
    <property type="project" value="UniProtKB-SubCell"/>
</dbReference>
<dbReference type="PANTHER" id="PTHR18921:SF2">
    <property type="entry name" value="THYROID RECEPTOR-INTERACTING PROTEIN 11"/>
    <property type="match status" value="1"/>
</dbReference>
<feature type="region of interest" description="Disordered" evidence="5">
    <location>
        <begin position="1855"/>
        <end position="1884"/>
    </location>
</feature>
<proteinExistence type="predicted"/>
<feature type="coiled-coil region" evidence="4">
    <location>
        <begin position="424"/>
        <end position="595"/>
    </location>
</feature>
<feature type="coiled-coil region" evidence="4">
    <location>
        <begin position="1484"/>
        <end position="1578"/>
    </location>
</feature>
<evidence type="ECO:0000313" key="7">
    <source>
        <dbReference type="Proteomes" id="UP001190640"/>
    </source>
</evidence>
<evidence type="ECO:0000256" key="2">
    <source>
        <dbReference type="ARBA" id="ARBA00023034"/>
    </source>
</evidence>
<keyword evidence="2" id="KW-0333">Golgi apparatus</keyword>
<evidence type="ECO:0000256" key="4">
    <source>
        <dbReference type="SAM" id="Coils"/>
    </source>
</evidence>
<organism evidence="7 8">
    <name type="scientific">Eublepharis macularius</name>
    <name type="common">Leopard gecko</name>
    <name type="synonym">Cyrtodactylus macularius</name>
    <dbReference type="NCBI Taxonomy" id="481883"/>
    <lineage>
        <taxon>Eukaryota</taxon>
        <taxon>Metazoa</taxon>
        <taxon>Chordata</taxon>
        <taxon>Craniata</taxon>
        <taxon>Vertebrata</taxon>
        <taxon>Euteleostomi</taxon>
        <taxon>Lepidosauria</taxon>
        <taxon>Squamata</taxon>
        <taxon>Bifurcata</taxon>
        <taxon>Gekkota</taxon>
        <taxon>Eublepharidae</taxon>
        <taxon>Eublepharinae</taxon>
        <taxon>Eublepharis</taxon>
    </lineage>
</organism>
<dbReference type="GO" id="GO:0006888">
    <property type="term" value="P:endoplasmic reticulum to Golgi vesicle-mediated transport"/>
    <property type="evidence" value="ECO:0007669"/>
    <property type="project" value="TreeGrafter"/>
</dbReference>
<feature type="coiled-coil region" evidence="4">
    <location>
        <begin position="181"/>
        <end position="393"/>
    </location>
</feature>
<dbReference type="RefSeq" id="XP_054827669.1">
    <property type="nucleotide sequence ID" value="XM_054971694.1"/>
</dbReference>
<gene>
    <name evidence="8" type="primary">TRIP11</name>
</gene>
<dbReference type="KEGG" id="emc:129324435"/>
<evidence type="ECO:0000259" key="6">
    <source>
        <dbReference type="PROSITE" id="PS50913"/>
    </source>
</evidence>
<evidence type="ECO:0000256" key="1">
    <source>
        <dbReference type="ARBA" id="ARBA00004555"/>
    </source>
</evidence>
<dbReference type="PANTHER" id="PTHR18921">
    <property type="entry name" value="MYOSIN HEAVY CHAIN - RELATED"/>
    <property type="match status" value="1"/>
</dbReference>
<feature type="domain" description="GRIP" evidence="6">
    <location>
        <begin position="1733"/>
        <end position="1782"/>
    </location>
</feature>
<dbReference type="Pfam" id="PF10375">
    <property type="entry name" value="GRAB"/>
    <property type="match status" value="1"/>
</dbReference>
<dbReference type="GO" id="GO:0031267">
    <property type="term" value="F:small GTPase binding"/>
    <property type="evidence" value="ECO:0007669"/>
    <property type="project" value="TreeGrafter"/>
</dbReference>
<keyword evidence="8" id="KW-0675">Receptor</keyword>